<dbReference type="KEGG" id="cdrk:B9W14_22300"/>
<dbReference type="HAMAP" id="MF_01543">
    <property type="entry name" value="FTHFS"/>
    <property type="match status" value="1"/>
</dbReference>
<dbReference type="UniPathway" id="UPA00193"/>
<keyword evidence="3 8" id="KW-0436">Ligase</keyword>
<dbReference type="Proteomes" id="UP000244910">
    <property type="component" value="Chromosome"/>
</dbReference>
<evidence type="ECO:0000256" key="8">
    <source>
        <dbReference type="HAMAP-Rule" id="MF_01543"/>
    </source>
</evidence>
<dbReference type="PROSITE" id="PS00721">
    <property type="entry name" value="FTHFS_1"/>
    <property type="match status" value="1"/>
</dbReference>
<keyword evidence="2 8" id="KW-0554">One-carbon metabolism</keyword>
<dbReference type="OrthoDB" id="9761733at2"/>
<dbReference type="RefSeq" id="WP_032079648.1">
    <property type="nucleotide sequence ID" value="NZ_CP020953.1"/>
</dbReference>
<dbReference type="CDD" id="cd00477">
    <property type="entry name" value="FTHFS"/>
    <property type="match status" value="1"/>
</dbReference>
<keyword evidence="5 8" id="KW-0067">ATP-binding</keyword>
<dbReference type="EMBL" id="CP020953">
    <property type="protein sequence ID" value="AWI07088.1"/>
    <property type="molecule type" value="Genomic_DNA"/>
</dbReference>
<reference evidence="10" key="1">
    <citation type="submission" date="2017-04" db="EMBL/GenBank/DDBJ databases">
        <authorList>
            <person name="Song Y."/>
            <person name="Cho B.-K."/>
        </authorList>
    </citation>
    <scope>NUCLEOTIDE SEQUENCE [LARGE SCALE GENOMIC DNA]</scope>
    <source>
        <strain evidence="10">SL1</strain>
    </source>
</reference>
<dbReference type="Gene3D" id="3.10.410.10">
    <property type="entry name" value="Formyltetrahydrofolate synthetase, domain 3"/>
    <property type="match status" value="1"/>
</dbReference>
<dbReference type="InterPro" id="IPR000559">
    <property type="entry name" value="Formate_THF_ligase"/>
</dbReference>
<evidence type="ECO:0000256" key="6">
    <source>
        <dbReference type="ARBA" id="ARBA00049033"/>
    </source>
</evidence>
<gene>
    <name evidence="8" type="primary">fhs</name>
    <name evidence="9" type="ORF">B9W14_22300</name>
</gene>
<dbReference type="EC" id="6.3.4.3" evidence="8"/>
<dbReference type="Gene3D" id="3.40.50.300">
    <property type="entry name" value="P-loop containing nucleotide triphosphate hydrolases"/>
    <property type="match status" value="1"/>
</dbReference>
<keyword evidence="4 8" id="KW-0547">Nucleotide-binding</keyword>
<dbReference type="FunFam" id="3.10.410.10:FF:000001">
    <property type="entry name" value="Putative formate--tetrahydrofolate ligase"/>
    <property type="match status" value="1"/>
</dbReference>
<evidence type="ECO:0000313" key="9">
    <source>
        <dbReference type="EMBL" id="AWI07088.1"/>
    </source>
</evidence>
<sequence>MDFKSDIEIAQECKMEDIRKIAEKAGVPEDDIELYGKYKAKVNYNLLKTTPSKNGKLILCTAINPTPAGEGKTTTSIGVADALAKLGKNTIVALREPSLGPVFGVKGGAAGGGYAQVVPMEDINLHFTGDFHAIGAANNLLAAMLDNHIYQGNALDIDPRRIVWRRCVDMNDRQLRFIVDGLGGKANGMPREDGFDITVASEIMAIFCLASNITDLKERLARIVVAYTRSGEPVTAGQLKAQGPMAALLKDALKPNLVQTLEGTPAFVHGGPFANIAHGCNSVIATRMATHFADYVVTEAGFGADLGAEKFLDIKCRMAGLKPDAVVIVATVRALKYNGGVPKADLNNENLEALEKGLPNLLKHVENITKVYKLPAVVAINEFPTDTQAELKLVENKCKELGVNVKLSQVWAKGGEGGIEVAKEVMRLIDQGKNDFQFSYDEKLPIKEKIRAISKKIYGADDAVFTAQAEKEIAELEKNGFGQTPVCIAKTQYSLTDDQTKLGRPTGFKITVRQVTISAGAGFVVAVTGSIMKMPGLPKVPAAERIDVDENGVISGLF</sequence>
<evidence type="ECO:0000256" key="5">
    <source>
        <dbReference type="ARBA" id="ARBA00022840"/>
    </source>
</evidence>
<dbReference type="NCBIfam" id="NF010030">
    <property type="entry name" value="PRK13505.1"/>
    <property type="match status" value="1"/>
</dbReference>
<comment type="similarity">
    <text evidence="7 8">Belongs to the formate--tetrahydrofolate ligase family.</text>
</comment>
<dbReference type="GO" id="GO:0005524">
    <property type="term" value="F:ATP binding"/>
    <property type="evidence" value="ECO:0007669"/>
    <property type="project" value="UniProtKB-UniRule"/>
</dbReference>
<name>A0A2U8DWJ9_9CLOT</name>
<dbReference type="AlphaFoldDB" id="A0A2U8DWJ9"/>
<dbReference type="InterPro" id="IPR027417">
    <property type="entry name" value="P-loop_NTPase"/>
</dbReference>
<dbReference type="GO" id="GO:0035999">
    <property type="term" value="P:tetrahydrofolate interconversion"/>
    <property type="evidence" value="ECO:0007669"/>
    <property type="project" value="UniProtKB-UniRule"/>
</dbReference>
<dbReference type="FunFam" id="3.30.1510.10:FF:000001">
    <property type="entry name" value="Formate--tetrahydrofolate ligase"/>
    <property type="match status" value="1"/>
</dbReference>
<feature type="binding site" evidence="8">
    <location>
        <begin position="66"/>
        <end position="73"/>
    </location>
    <ligand>
        <name>ATP</name>
        <dbReference type="ChEBI" id="CHEBI:30616"/>
    </ligand>
</feature>
<evidence type="ECO:0000256" key="2">
    <source>
        <dbReference type="ARBA" id="ARBA00022563"/>
    </source>
</evidence>
<protein>
    <recommendedName>
        <fullName evidence="8">Formate--tetrahydrofolate ligase</fullName>
        <ecNumber evidence="8">6.3.4.3</ecNumber>
    </recommendedName>
    <alternativeName>
        <fullName evidence="8">Formyltetrahydrofolate synthetase</fullName>
        <shortName evidence="8">FHS</shortName>
        <shortName evidence="8">FTHFS</shortName>
    </alternativeName>
</protein>
<dbReference type="SUPFAM" id="SSF52540">
    <property type="entry name" value="P-loop containing nucleoside triphosphate hydrolases"/>
    <property type="match status" value="1"/>
</dbReference>
<accession>A0A2U8DWJ9</accession>
<evidence type="ECO:0000313" key="10">
    <source>
        <dbReference type="Proteomes" id="UP000244910"/>
    </source>
</evidence>
<keyword evidence="10" id="KW-1185">Reference proteome</keyword>
<evidence type="ECO:0000256" key="3">
    <source>
        <dbReference type="ARBA" id="ARBA00022598"/>
    </source>
</evidence>
<comment type="pathway">
    <text evidence="1 8">One-carbon metabolism; tetrahydrofolate interconversion.</text>
</comment>
<dbReference type="Gene3D" id="3.30.1510.10">
    <property type="entry name" value="Domain 2, N(10)-formyltetrahydrofolate synthetase"/>
    <property type="match status" value="1"/>
</dbReference>
<dbReference type="Pfam" id="PF01268">
    <property type="entry name" value="FTHFS"/>
    <property type="match status" value="1"/>
</dbReference>
<dbReference type="InterPro" id="IPR020628">
    <property type="entry name" value="Formate_THF_ligase_CS"/>
</dbReference>
<organism evidence="9 10">
    <name type="scientific">Clostridium drakei</name>
    <dbReference type="NCBI Taxonomy" id="332101"/>
    <lineage>
        <taxon>Bacteria</taxon>
        <taxon>Bacillati</taxon>
        <taxon>Bacillota</taxon>
        <taxon>Clostridia</taxon>
        <taxon>Eubacteriales</taxon>
        <taxon>Clostridiaceae</taxon>
        <taxon>Clostridium</taxon>
    </lineage>
</organism>
<comment type="catalytic activity">
    <reaction evidence="6 8">
        <text>(6S)-5,6,7,8-tetrahydrofolate + formate + ATP = (6R)-10-formyltetrahydrofolate + ADP + phosphate</text>
        <dbReference type="Rhea" id="RHEA:20221"/>
        <dbReference type="ChEBI" id="CHEBI:15740"/>
        <dbReference type="ChEBI" id="CHEBI:30616"/>
        <dbReference type="ChEBI" id="CHEBI:43474"/>
        <dbReference type="ChEBI" id="CHEBI:57453"/>
        <dbReference type="ChEBI" id="CHEBI:195366"/>
        <dbReference type="ChEBI" id="CHEBI:456216"/>
        <dbReference type="EC" id="6.3.4.3"/>
    </reaction>
</comment>
<dbReference type="GO" id="GO:0004329">
    <property type="term" value="F:formate-tetrahydrofolate ligase activity"/>
    <property type="evidence" value="ECO:0007669"/>
    <property type="project" value="UniProtKB-UniRule"/>
</dbReference>
<evidence type="ECO:0000256" key="4">
    <source>
        <dbReference type="ARBA" id="ARBA00022741"/>
    </source>
</evidence>
<proteinExistence type="inferred from homology"/>
<dbReference type="PROSITE" id="PS00722">
    <property type="entry name" value="FTHFS_2"/>
    <property type="match status" value="1"/>
</dbReference>
<evidence type="ECO:0000256" key="1">
    <source>
        <dbReference type="ARBA" id="ARBA00004777"/>
    </source>
</evidence>
<evidence type="ECO:0000256" key="7">
    <source>
        <dbReference type="ARBA" id="ARBA00061363"/>
    </source>
</evidence>